<feature type="transmembrane region" description="Helical" evidence="10">
    <location>
        <begin position="92"/>
        <end position="112"/>
    </location>
</feature>
<comment type="subcellular location">
    <subcellularLocation>
        <location evidence="2">Membrane</location>
        <topology evidence="2">Multi-pass membrane protein</topology>
    </subcellularLocation>
</comment>
<feature type="transmembrane region" description="Helical" evidence="10">
    <location>
        <begin position="118"/>
        <end position="135"/>
    </location>
</feature>
<dbReference type="NCBIfam" id="TIGR01475">
    <property type="entry name" value="ubiA_other"/>
    <property type="match status" value="1"/>
</dbReference>
<dbReference type="Pfam" id="PF01040">
    <property type="entry name" value="UbiA"/>
    <property type="match status" value="1"/>
</dbReference>
<keyword evidence="7 10" id="KW-1133">Transmembrane helix</keyword>
<feature type="transmembrane region" description="Helical" evidence="10">
    <location>
        <begin position="168"/>
        <end position="189"/>
    </location>
</feature>
<feature type="transmembrane region" description="Helical" evidence="10">
    <location>
        <begin position="50"/>
        <end position="71"/>
    </location>
</feature>
<evidence type="ECO:0000256" key="5">
    <source>
        <dbReference type="ARBA" id="ARBA00022679"/>
    </source>
</evidence>
<dbReference type="EMBL" id="SLXT01000017">
    <property type="protein sequence ID" value="TCP63587.1"/>
    <property type="molecule type" value="Genomic_DNA"/>
</dbReference>
<dbReference type="Gene3D" id="1.20.120.1780">
    <property type="entry name" value="UbiA prenyltransferase"/>
    <property type="match status" value="1"/>
</dbReference>
<dbReference type="PANTHER" id="PTHR11048:SF28">
    <property type="entry name" value="4-HYDROXYBENZOATE POLYPRENYLTRANSFERASE, MITOCHONDRIAL"/>
    <property type="match status" value="1"/>
</dbReference>
<keyword evidence="4" id="KW-1003">Cell membrane</keyword>
<dbReference type="InterPro" id="IPR039653">
    <property type="entry name" value="Prenyltransferase"/>
</dbReference>
<dbReference type="InterPro" id="IPR000537">
    <property type="entry name" value="UbiA_prenyltransferase"/>
</dbReference>
<evidence type="ECO:0000313" key="12">
    <source>
        <dbReference type="Proteomes" id="UP000294813"/>
    </source>
</evidence>
<keyword evidence="8 10" id="KW-0472">Membrane</keyword>
<proteinExistence type="inferred from homology"/>
<evidence type="ECO:0000256" key="6">
    <source>
        <dbReference type="ARBA" id="ARBA00022692"/>
    </source>
</evidence>
<feature type="transmembrane region" description="Helical" evidence="10">
    <location>
        <begin position="142"/>
        <end position="162"/>
    </location>
</feature>
<dbReference type="PANTHER" id="PTHR11048">
    <property type="entry name" value="PRENYLTRANSFERASES"/>
    <property type="match status" value="1"/>
</dbReference>
<sequence length="293" mass="31806">MITVAKAAATAGNIGEFLEMIKFEHTIFALPFAYMGALVAGVQLPSWPVLFWITVAMVGARTAAMTLNRLIDRHIDRQNPRTAMRALAAGRIKVIDAWIYTLISFAVLFLAAAMLNRLALLLMPIAVFVLTIYSYTKRFTWACHLVLGVALGLAPMGAWVGVNGSLDAPAYVLGLAVVTWVAGFDVIYACQDVDFDRAKGLHSIPARFGLARGLLIARMLHVLAPILLTAVGLMLGLGPIYYVGVAVAAALLVYEHRLVSADDLSRLDAAFFAMNGYISVALFGFTFIDVLWR</sequence>
<name>A0A4R2RMS1_9FIRM</name>
<evidence type="ECO:0000256" key="10">
    <source>
        <dbReference type="SAM" id="Phobius"/>
    </source>
</evidence>
<feature type="transmembrane region" description="Helical" evidence="10">
    <location>
        <begin position="27"/>
        <end position="44"/>
    </location>
</feature>
<dbReference type="Gene3D" id="1.10.357.140">
    <property type="entry name" value="UbiA prenyltransferase"/>
    <property type="match status" value="1"/>
</dbReference>
<comment type="caution">
    <text evidence="11">The sequence shown here is derived from an EMBL/GenBank/DDBJ whole genome shotgun (WGS) entry which is preliminary data.</text>
</comment>
<accession>A0A4R2RMS1</accession>
<evidence type="ECO:0000256" key="2">
    <source>
        <dbReference type="ARBA" id="ARBA00004141"/>
    </source>
</evidence>
<dbReference type="FunFam" id="1.20.120.1780:FF:000001">
    <property type="entry name" value="4-hydroxybenzoate octaprenyltransferase"/>
    <property type="match status" value="1"/>
</dbReference>
<evidence type="ECO:0000256" key="7">
    <source>
        <dbReference type="ARBA" id="ARBA00022989"/>
    </source>
</evidence>
<dbReference type="AlphaFoldDB" id="A0A4R2RMS1"/>
<comment type="similarity">
    <text evidence="3">Belongs to the UbiA prenyltransferase family.</text>
</comment>
<organism evidence="11 12">
    <name type="scientific">Heliophilum fasciatum</name>
    <dbReference type="NCBI Taxonomy" id="35700"/>
    <lineage>
        <taxon>Bacteria</taxon>
        <taxon>Bacillati</taxon>
        <taxon>Bacillota</taxon>
        <taxon>Clostridia</taxon>
        <taxon>Eubacteriales</taxon>
        <taxon>Heliobacteriaceae</taxon>
        <taxon>Heliophilum</taxon>
    </lineage>
</organism>
<feature type="transmembrane region" description="Helical" evidence="10">
    <location>
        <begin position="210"/>
        <end position="234"/>
    </location>
</feature>
<evidence type="ECO:0000313" key="11">
    <source>
        <dbReference type="EMBL" id="TCP63587.1"/>
    </source>
</evidence>
<keyword evidence="6 10" id="KW-0812">Transmembrane</keyword>
<evidence type="ECO:0000256" key="4">
    <source>
        <dbReference type="ARBA" id="ARBA00022519"/>
    </source>
</evidence>
<dbReference type="GO" id="GO:0005886">
    <property type="term" value="C:plasma membrane"/>
    <property type="evidence" value="ECO:0007669"/>
    <property type="project" value="TreeGrafter"/>
</dbReference>
<evidence type="ECO:0000256" key="3">
    <source>
        <dbReference type="ARBA" id="ARBA00005985"/>
    </source>
</evidence>
<dbReference type="FunFam" id="1.10.357.140:FF:000008">
    <property type="entry name" value="4-hydroxybenzoate octaprenyltransferase"/>
    <property type="match status" value="1"/>
</dbReference>
<reference evidence="11 12" key="1">
    <citation type="submission" date="2019-03" db="EMBL/GenBank/DDBJ databases">
        <title>Genomic Encyclopedia of Type Strains, Phase IV (KMG-IV): sequencing the most valuable type-strain genomes for metagenomic binning, comparative biology and taxonomic classification.</title>
        <authorList>
            <person name="Goeker M."/>
        </authorList>
    </citation>
    <scope>NUCLEOTIDE SEQUENCE [LARGE SCALE GENOMIC DNA]</scope>
    <source>
        <strain evidence="11 12">DSM 11170</strain>
    </source>
</reference>
<dbReference type="GO" id="GO:0006744">
    <property type="term" value="P:ubiquinone biosynthetic process"/>
    <property type="evidence" value="ECO:0007669"/>
    <property type="project" value="TreeGrafter"/>
</dbReference>
<protein>
    <recommendedName>
        <fullName evidence="9">4-hydroxybenzoate polyprenyltransferase</fullName>
        <ecNumber evidence="9">2.5.1.39</ecNumber>
    </recommendedName>
</protein>
<comment type="cofactor">
    <cofactor evidence="1">
        <name>Mg(2+)</name>
        <dbReference type="ChEBI" id="CHEBI:18420"/>
    </cofactor>
</comment>
<dbReference type="CDD" id="cd13959">
    <property type="entry name" value="PT_UbiA_COQ2"/>
    <property type="match status" value="1"/>
</dbReference>
<dbReference type="Proteomes" id="UP000294813">
    <property type="component" value="Unassembled WGS sequence"/>
</dbReference>
<evidence type="ECO:0000256" key="1">
    <source>
        <dbReference type="ARBA" id="ARBA00001946"/>
    </source>
</evidence>
<dbReference type="InterPro" id="IPR006371">
    <property type="entry name" value="Polyprenyltransferase_UbiA-li"/>
</dbReference>
<keyword evidence="12" id="KW-1185">Reference proteome</keyword>
<feature type="transmembrane region" description="Helical" evidence="10">
    <location>
        <begin position="271"/>
        <end position="292"/>
    </location>
</feature>
<dbReference type="InterPro" id="IPR044878">
    <property type="entry name" value="UbiA_sf"/>
</dbReference>
<dbReference type="GO" id="GO:0008412">
    <property type="term" value="F:4-hydroxybenzoate polyprenyltransferase activity"/>
    <property type="evidence" value="ECO:0007669"/>
    <property type="project" value="UniProtKB-EC"/>
</dbReference>
<dbReference type="EC" id="2.5.1.39" evidence="9"/>
<evidence type="ECO:0000256" key="9">
    <source>
        <dbReference type="ARBA" id="ARBA00034524"/>
    </source>
</evidence>
<keyword evidence="4" id="KW-0997">Cell inner membrane</keyword>
<gene>
    <name evidence="11" type="ORF">EDD73_11712</name>
</gene>
<keyword evidence="5 11" id="KW-0808">Transferase</keyword>
<evidence type="ECO:0000256" key="8">
    <source>
        <dbReference type="ARBA" id="ARBA00023136"/>
    </source>
</evidence>